<dbReference type="Pfam" id="PF04966">
    <property type="entry name" value="OprB"/>
    <property type="match status" value="1"/>
</dbReference>
<evidence type="ECO:0000256" key="1">
    <source>
        <dbReference type="ARBA" id="ARBA00008769"/>
    </source>
</evidence>
<comment type="similarity">
    <text evidence="1 2">Belongs to the OprB family.</text>
</comment>
<dbReference type="InterPro" id="IPR047684">
    <property type="entry name" value="Por_som-like"/>
</dbReference>
<keyword evidence="5" id="KW-1185">Reference proteome</keyword>
<reference evidence="4 5" key="1">
    <citation type="journal article" date="2021" name="Int. J. Syst. Evol. Microbiol.">
        <title>Amazonocrinis nigriterrae gen. nov., sp. nov., Atlanticothrix silvestris gen. nov., sp. nov. and Dendronalium phyllosphericum gen. nov., sp. nov., nostocacean cyanobacteria from Brazilian environments.</title>
        <authorList>
            <person name="Alvarenga D.O."/>
            <person name="Andreote A.P.D."/>
            <person name="Branco L.H.Z."/>
            <person name="Delbaje E."/>
            <person name="Cruz R.B."/>
            <person name="Varani A.M."/>
            <person name="Fiore M.F."/>
        </authorList>
    </citation>
    <scope>NUCLEOTIDE SEQUENCE [LARGE SCALE GENOMIC DNA]</scope>
    <source>
        <strain evidence="4 5">CENA369</strain>
    </source>
</reference>
<evidence type="ECO:0000313" key="4">
    <source>
        <dbReference type="EMBL" id="MBH8573958.1"/>
    </source>
</evidence>
<name>A0A8J7LFC3_9NOST</name>
<dbReference type="GO" id="GO:0015288">
    <property type="term" value="F:porin activity"/>
    <property type="evidence" value="ECO:0007669"/>
    <property type="project" value="InterPro"/>
</dbReference>
<accession>A0A8J7LFC3</accession>
<dbReference type="Pfam" id="PF00395">
    <property type="entry name" value="SLH"/>
    <property type="match status" value="1"/>
</dbReference>
<proteinExistence type="inferred from homology"/>
<dbReference type="Gene3D" id="2.40.160.180">
    <property type="entry name" value="Carbohydrate-selective porin OprB"/>
    <property type="match status" value="1"/>
</dbReference>
<dbReference type="GO" id="GO:0008643">
    <property type="term" value="P:carbohydrate transport"/>
    <property type="evidence" value="ECO:0007669"/>
    <property type="project" value="InterPro"/>
</dbReference>
<dbReference type="NCBIfam" id="NF033921">
    <property type="entry name" value="por_somb"/>
    <property type="match status" value="1"/>
</dbReference>
<feature type="domain" description="SLH" evidence="3">
    <location>
        <begin position="95"/>
        <end position="159"/>
    </location>
</feature>
<dbReference type="InterPro" id="IPR038673">
    <property type="entry name" value="OprB_sf"/>
</dbReference>
<dbReference type="PANTHER" id="PTHR43308">
    <property type="entry name" value="OUTER MEMBRANE PROTEIN ALPHA-RELATED"/>
    <property type="match status" value="1"/>
</dbReference>
<protein>
    <submittedName>
        <fullName evidence="4">Carbohydrate porin</fullName>
    </submittedName>
</protein>
<evidence type="ECO:0000256" key="2">
    <source>
        <dbReference type="RuleBase" id="RU363072"/>
    </source>
</evidence>
<dbReference type="InterPro" id="IPR051465">
    <property type="entry name" value="Cell_Envelope_Struct_Comp"/>
</dbReference>
<dbReference type="InterPro" id="IPR007049">
    <property type="entry name" value="Carb-sel_porin_OprB"/>
</dbReference>
<organism evidence="4 5">
    <name type="scientific">Dendronalium phyllosphericum CENA369</name>
    <dbReference type="NCBI Taxonomy" id="1725256"/>
    <lineage>
        <taxon>Bacteria</taxon>
        <taxon>Bacillati</taxon>
        <taxon>Cyanobacteriota</taxon>
        <taxon>Cyanophyceae</taxon>
        <taxon>Nostocales</taxon>
        <taxon>Nostocaceae</taxon>
        <taxon>Dendronalium</taxon>
        <taxon>Dendronalium phyllosphericum</taxon>
    </lineage>
</organism>
<dbReference type="InterPro" id="IPR001119">
    <property type="entry name" value="SLH_dom"/>
</dbReference>
<dbReference type="GO" id="GO:0016020">
    <property type="term" value="C:membrane"/>
    <property type="evidence" value="ECO:0007669"/>
    <property type="project" value="InterPro"/>
</dbReference>
<dbReference type="PANTHER" id="PTHR43308:SF1">
    <property type="entry name" value="OUTER MEMBRANE PROTEIN ALPHA"/>
    <property type="match status" value="1"/>
</dbReference>
<dbReference type="Proteomes" id="UP000662314">
    <property type="component" value="Unassembled WGS sequence"/>
</dbReference>
<gene>
    <name evidence="4" type="ORF">I8752_13185</name>
</gene>
<dbReference type="AlphaFoldDB" id="A0A8J7LFC3"/>
<sequence length="590" mass="63636">MSNLCWNFRCLMFLLSLLEILTIVVFHPAKIKAEISKSAEISTTNTTSSEASSTSIPQNNNSLINPLVSQIGSSVPDVTSSNDISDDATMSQVNSVSQLTDVQPSDWAFVALQSLVERYGAIAGYPNLTFQGNRAMTRYEFAAGLNAVLNRLNELIAAGTSDLVRKEDLETLQKLQSQFTTELASLRGRVDALETRTATIQAQQFSTTTKLTGEVETVIGGILAGNNVVTKRPAPRNITFQDRVRLLLNTSFTGTDELRTTLTAGNIASLGGTRSGLFGTTDGRTSDNASPAFPNNQLYLAGLRYRFQPTKTTQVNIFTQSDGVFEIGLTGPINPYFEGSAANAISRYARRNMVYDYGDTGPGIAVLQKLGKQFELGLAYTAINGNNPAPNNGLFSGRYVALGQLSYFTPNKNFRLALTYANTYSPPNTTGLTGTNFGPVIGSNLANSTVPGTGTVGNLYGVQALYRFSPKFAVNGWVGYSAHRYLGRGDADVWDWALGLAFPDLFKEGSLGGLFVGMEPKLTSLSANVDLGAGAGRVDKDTSLHIEGFYQYKLSDNIAITPGVIWITAPNSDDSNPDSVVAWLRTTFRF</sequence>
<comment type="caution">
    <text evidence="4">The sequence shown here is derived from an EMBL/GenBank/DDBJ whole genome shotgun (WGS) entry which is preliminary data.</text>
</comment>
<evidence type="ECO:0000259" key="3">
    <source>
        <dbReference type="PROSITE" id="PS51272"/>
    </source>
</evidence>
<dbReference type="PROSITE" id="PS51272">
    <property type="entry name" value="SLH"/>
    <property type="match status" value="1"/>
</dbReference>
<dbReference type="EMBL" id="JAECZA010000050">
    <property type="protein sequence ID" value="MBH8573958.1"/>
    <property type="molecule type" value="Genomic_DNA"/>
</dbReference>
<evidence type="ECO:0000313" key="5">
    <source>
        <dbReference type="Proteomes" id="UP000662314"/>
    </source>
</evidence>